<dbReference type="EMBL" id="CM042030">
    <property type="protein sequence ID" value="KAI3787290.1"/>
    <property type="molecule type" value="Genomic_DNA"/>
</dbReference>
<sequence length="213" mass="23194">MLSAILAAMDAAIEDGVNVMSLSIGGPQSKLHKDPLAIAAFSAHPEWFPAAIKSAIMTTGNQVTSIHQKPMSQGDDYIPYLCGLGYTPNDVQLIVKKTVNCSRTVPEAQLIYPSFTVSLKRGDNKTYSRTVTNVGMANSTYTVRDVSVPQGASIVVGSQPQELSFTSVHQKLAYEVTFTRDINDKVKGPYGQGHLTWVSGKYTVRTPFSFKFQ</sequence>
<evidence type="ECO:0000313" key="2">
    <source>
        <dbReference type="Proteomes" id="UP001056120"/>
    </source>
</evidence>
<comment type="caution">
    <text evidence="1">The sequence shown here is derived from an EMBL/GenBank/DDBJ whole genome shotgun (WGS) entry which is preliminary data.</text>
</comment>
<reference evidence="1 2" key="2">
    <citation type="journal article" date="2022" name="Mol. Ecol. Resour.">
        <title>The genomes of chicory, endive, great burdock and yacon provide insights into Asteraceae paleo-polyploidization history and plant inulin production.</title>
        <authorList>
            <person name="Fan W."/>
            <person name="Wang S."/>
            <person name="Wang H."/>
            <person name="Wang A."/>
            <person name="Jiang F."/>
            <person name="Liu H."/>
            <person name="Zhao H."/>
            <person name="Xu D."/>
            <person name="Zhang Y."/>
        </authorList>
    </citation>
    <scope>NUCLEOTIDE SEQUENCE [LARGE SCALE GENOMIC DNA]</scope>
    <source>
        <strain evidence="2">cv. Yunnan</strain>
        <tissue evidence="1">Leaves</tissue>
    </source>
</reference>
<keyword evidence="2" id="KW-1185">Reference proteome</keyword>
<name>A0ACB9GUW4_9ASTR</name>
<gene>
    <name evidence="1" type="ORF">L1987_41653</name>
</gene>
<protein>
    <submittedName>
        <fullName evidence="1">Uncharacterized protein</fullName>
    </submittedName>
</protein>
<reference evidence="2" key="1">
    <citation type="journal article" date="2022" name="Mol. Ecol. Resour.">
        <title>The genomes of chicory, endive, great burdock and yacon provide insights into Asteraceae palaeo-polyploidization history and plant inulin production.</title>
        <authorList>
            <person name="Fan W."/>
            <person name="Wang S."/>
            <person name="Wang H."/>
            <person name="Wang A."/>
            <person name="Jiang F."/>
            <person name="Liu H."/>
            <person name="Zhao H."/>
            <person name="Xu D."/>
            <person name="Zhang Y."/>
        </authorList>
    </citation>
    <scope>NUCLEOTIDE SEQUENCE [LARGE SCALE GENOMIC DNA]</scope>
    <source>
        <strain evidence="2">cv. Yunnan</strain>
    </source>
</reference>
<accession>A0ACB9GUW4</accession>
<proteinExistence type="predicted"/>
<organism evidence="1 2">
    <name type="scientific">Smallanthus sonchifolius</name>
    <dbReference type="NCBI Taxonomy" id="185202"/>
    <lineage>
        <taxon>Eukaryota</taxon>
        <taxon>Viridiplantae</taxon>
        <taxon>Streptophyta</taxon>
        <taxon>Embryophyta</taxon>
        <taxon>Tracheophyta</taxon>
        <taxon>Spermatophyta</taxon>
        <taxon>Magnoliopsida</taxon>
        <taxon>eudicotyledons</taxon>
        <taxon>Gunneridae</taxon>
        <taxon>Pentapetalae</taxon>
        <taxon>asterids</taxon>
        <taxon>campanulids</taxon>
        <taxon>Asterales</taxon>
        <taxon>Asteraceae</taxon>
        <taxon>Asteroideae</taxon>
        <taxon>Heliantheae alliance</taxon>
        <taxon>Millerieae</taxon>
        <taxon>Smallanthus</taxon>
    </lineage>
</organism>
<dbReference type="Proteomes" id="UP001056120">
    <property type="component" value="Linkage Group LG13"/>
</dbReference>
<evidence type="ECO:0000313" key="1">
    <source>
        <dbReference type="EMBL" id="KAI3787290.1"/>
    </source>
</evidence>